<comment type="caution">
    <text evidence="2">The sequence shown here is derived from an EMBL/GenBank/DDBJ whole genome shotgun (WGS) entry which is preliminary data.</text>
</comment>
<evidence type="ECO:0000313" key="3">
    <source>
        <dbReference type="Proteomes" id="UP000054903"/>
    </source>
</evidence>
<evidence type="ECO:0000313" key="2">
    <source>
        <dbReference type="EMBL" id="SAK61196.1"/>
    </source>
</evidence>
<dbReference type="Proteomes" id="UP000054903">
    <property type="component" value="Unassembled WGS sequence"/>
</dbReference>
<proteinExistence type="predicted"/>
<gene>
    <name evidence="2" type="ORF">AWB77_02109</name>
</gene>
<dbReference type="AlphaFoldDB" id="A0A158AUS0"/>
<name>A0A158AUS0_9BURK</name>
<dbReference type="RefSeq" id="WP_167354136.1">
    <property type="nucleotide sequence ID" value="NZ_FCNX02000004.1"/>
</dbReference>
<reference evidence="2" key="1">
    <citation type="submission" date="2016-01" db="EMBL/GenBank/DDBJ databases">
        <authorList>
            <person name="Peeters C."/>
        </authorList>
    </citation>
    <scope>NUCLEOTIDE SEQUENCE</scope>
    <source>
        <strain evidence="2">LMG 29320</strain>
    </source>
</reference>
<feature type="compositionally biased region" description="Basic and acidic residues" evidence="1">
    <location>
        <begin position="22"/>
        <end position="40"/>
    </location>
</feature>
<accession>A0A158AUS0</accession>
<keyword evidence="3" id="KW-1185">Reference proteome</keyword>
<feature type="region of interest" description="Disordered" evidence="1">
    <location>
        <begin position="18"/>
        <end position="40"/>
    </location>
</feature>
<dbReference type="STRING" id="1777138.AWB77_02109"/>
<sequence length="55" mass="6337">MRIADIFKRTKRGVTVAAAGDAEPHHEEHAKPAQKEARKLWDVIGRNRHKSAKWH</sequence>
<dbReference type="EMBL" id="FCNX02000004">
    <property type="protein sequence ID" value="SAK61196.1"/>
    <property type="molecule type" value="Genomic_DNA"/>
</dbReference>
<protein>
    <submittedName>
        <fullName evidence="2">Uncharacterized protein</fullName>
    </submittedName>
</protein>
<organism evidence="2 3">
    <name type="scientific">Caballeronia fortuita</name>
    <dbReference type="NCBI Taxonomy" id="1777138"/>
    <lineage>
        <taxon>Bacteria</taxon>
        <taxon>Pseudomonadati</taxon>
        <taxon>Pseudomonadota</taxon>
        <taxon>Betaproteobacteria</taxon>
        <taxon>Burkholderiales</taxon>
        <taxon>Burkholderiaceae</taxon>
        <taxon>Caballeronia</taxon>
    </lineage>
</organism>
<evidence type="ECO:0000256" key="1">
    <source>
        <dbReference type="SAM" id="MobiDB-lite"/>
    </source>
</evidence>